<keyword evidence="3" id="KW-1185">Reference proteome</keyword>
<evidence type="ECO:0000313" key="2">
    <source>
        <dbReference type="EMBL" id="QEG43510.1"/>
    </source>
</evidence>
<dbReference type="OrthoDB" id="241339at2"/>
<evidence type="ECO:0008006" key="4">
    <source>
        <dbReference type="Google" id="ProtNLM"/>
    </source>
</evidence>
<dbReference type="EMBL" id="CP042914">
    <property type="protein sequence ID" value="QEG43510.1"/>
    <property type="molecule type" value="Genomic_DNA"/>
</dbReference>
<accession>A0A5B9QZZ0</accession>
<sequence precursor="true">MSAAELLRTAVLPPAFVLALAWAGGASGSASAQSFELATPDGLQRSQATLDGRDLLITDAAGQTTVYRRQRRYDTADGRYAGYVSDAIARVVRWPTAGRGAMQLADLNDPRPRFRRSQMTVRPLAMGNPAVNPVPGQGRVSAEGGVPGFGSFQPRVIDIQVAPVGGPAVAGPATPQRGRLTTEDAMVHRLVLEADANRPAAMGPTAARDRQYWVILPVTRDVVRLQLVSGGTLWSLSATRPAGPVVLAASRQDAAQLWRAVEAGGVLRFDSVAYPGRSLAGAADGVVQLERTSDAAAQHWLASFAPPPPTLPLPIVRLARHELRSLPALPPAKVRLVNSHSNAVTVMIRDLRSGRTEQTLQIPAGQSRHAELQRDPGGAIVERYEYQTPDGFITSEETITPIPPAPWYEIIVYEQYLASIAIDRTGKSPNVIEDINYQRKGVGVFPVPAGQALADGSTIDVWRQAKAMGNAGALPVWKQDHAGSQRLDPLQRTLQELGVPQQ</sequence>
<dbReference type="KEGG" id="rul:UC8_55610"/>
<dbReference type="InterPro" id="IPR035992">
    <property type="entry name" value="Ricin_B-like_lectins"/>
</dbReference>
<organism evidence="2 3">
    <name type="scientific">Roseimaritima ulvae</name>
    <dbReference type="NCBI Taxonomy" id="980254"/>
    <lineage>
        <taxon>Bacteria</taxon>
        <taxon>Pseudomonadati</taxon>
        <taxon>Planctomycetota</taxon>
        <taxon>Planctomycetia</taxon>
        <taxon>Pirellulales</taxon>
        <taxon>Pirellulaceae</taxon>
        <taxon>Roseimaritima</taxon>
    </lineage>
</organism>
<evidence type="ECO:0000256" key="1">
    <source>
        <dbReference type="SAM" id="SignalP"/>
    </source>
</evidence>
<feature type="chain" id="PRO_5022884838" description="SLA1 homology domain-containing protein" evidence="1">
    <location>
        <begin position="33"/>
        <end position="502"/>
    </location>
</feature>
<keyword evidence="1" id="KW-0732">Signal</keyword>
<protein>
    <recommendedName>
        <fullName evidence="4">SLA1 homology domain-containing protein</fullName>
    </recommendedName>
</protein>
<name>A0A5B9QZZ0_9BACT</name>
<dbReference type="SUPFAM" id="SSF50370">
    <property type="entry name" value="Ricin B-like lectins"/>
    <property type="match status" value="1"/>
</dbReference>
<dbReference type="RefSeq" id="WP_068129628.1">
    <property type="nucleotide sequence ID" value="NZ_CP042914.1"/>
</dbReference>
<gene>
    <name evidence="2" type="ORF">UC8_55610</name>
</gene>
<proteinExistence type="predicted"/>
<dbReference type="AlphaFoldDB" id="A0A5B9QZZ0"/>
<evidence type="ECO:0000313" key="3">
    <source>
        <dbReference type="Proteomes" id="UP000325286"/>
    </source>
</evidence>
<dbReference type="Proteomes" id="UP000325286">
    <property type="component" value="Chromosome"/>
</dbReference>
<reference evidence="2 3" key="1">
    <citation type="submission" date="2019-08" db="EMBL/GenBank/DDBJ databases">
        <title>Deep-cultivation of Planctomycetes and their phenomic and genomic characterization uncovers novel biology.</title>
        <authorList>
            <person name="Wiegand S."/>
            <person name="Jogler M."/>
            <person name="Boedeker C."/>
            <person name="Pinto D."/>
            <person name="Vollmers J."/>
            <person name="Rivas-Marin E."/>
            <person name="Kohn T."/>
            <person name="Peeters S.H."/>
            <person name="Heuer A."/>
            <person name="Rast P."/>
            <person name="Oberbeckmann S."/>
            <person name="Bunk B."/>
            <person name="Jeske O."/>
            <person name="Meyerdierks A."/>
            <person name="Storesund J.E."/>
            <person name="Kallscheuer N."/>
            <person name="Luecker S."/>
            <person name="Lage O.M."/>
            <person name="Pohl T."/>
            <person name="Merkel B.J."/>
            <person name="Hornburger P."/>
            <person name="Mueller R.-W."/>
            <person name="Bruemmer F."/>
            <person name="Labrenz M."/>
            <person name="Spormann A.M."/>
            <person name="Op den Camp H."/>
            <person name="Overmann J."/>
            <person name="Amann R."/>
            <person name="Jetten M.S.M."/>
            <person name="Mascher T."/>
            <person name="Medema M.H."/>
            <person name="Devos D.P."/>
            <person name="Kaster A.-K."/>
            <person name="Ovreas L."/>
            <person name="Rohde M."/>
            <person name="Galperin M.Y."/>
            <person name="Jogler C."/>
        </authorList>
    </citation>
    <scope>NUCLEOTIDE SEQUENCE [LARGE SCALE GENOMIC DNA]</scope>
    <source>
        <strain evidence="2 3">UC8</strain>
    </source>
</reference>
<feature type="signal peptide" evidence="1">
    <location>
        <begin position="1"/>
        <end position="32"/>
    </location>
</feature>